<reference evidence="1" key="1">
    <citation type="journal article" date="2014" name="Front. Microbiol.">
        <title>High frequency of phylogenetically diverse reductive dehalogenase-homologous genes in deep subseafloor sedimentary metagenomes.</title>
        <authorList>
            <person name="Kawai M."/>
            <person name="Futagami T."/>
            <person name="Toyoda A."/>
            <person name="Takaki Y."/>
            <person name="Nishi S."/>
            <person name="Hori S."/>
            <person name="Arai W."/>
            <person name="Tsubouchi T."/>
            <person name="Morono Y."/>
            <person name="Uchiyama I."/>
            <person name="Ito T."/>
            <person name="Fujiyama A."/>
            <person name="Inagaki F."/>
            <person name="Takami H."/>
        </authorList>
    </citation>
    <scope>NUCLEOTIDE SEQUENCE</scope>
    <source>
        <strain evidence="1">Expedition CK06-06</strain>
    </source>
</reference>
<gene>
    <name evidence="1" type="ORF">S01H4_43950</name>
</gene>
<comment type="caution">
    <text evidence="1">The sequence shown here is derived from an EMBL/GenBank/DDBJ whole genome shotgun (WGS) entry which is preliminary data.</text>
</comment>
<evidence type="ECO:0000313" key="1">
    <source>
        <dbReference type="EMBL" id="GAH02949.1"/>
    </source>
</evidence>
<name>X1DD34_9ZZZZ</name>
<evidence type="ECO:0008006" key="2">
    <source>
        <dbReference type="Google" id="ProtNLM"/>
    </source>
</evidence>
<dbReference type="AlphaFoldDB" id="X1DD34"/>
<feature type="non-terminal residue" evidence="1">
    <location>
        <position position="1"/>
    </location>
</feature>
<proteinExistence type="predicted"/>
<sequence>IVKKGFGRIQFGHSELSGYMSHTRALNEGARAAKEAIKQI</sequence>
<protein>
    <recommendedName>
        <fullName evidence="2">Amine oxidase domain-containing protein</fullName>
    </recommendedName>
</protein>
<dbReference type="EMBL" id="BART01024303">
    <property type="protein sequence ID" value="GAH02949.1"/>
    <property type="molecule type" value="Genomic_DNA"/>
</dbReference>
<organism evidence="1">
    <name type="scientific">marine sediment metagenome</name>
    <dbReference type="NCBI Taxonomy" id="412755"/>
    <lineage>
        <taxon>unclassified sequences</taxon>
        <taxon>metagenomes</taxon>
        <taxon>ecological metagenomes</taxon>
    </lineage>
</organism>
<accession>X1DD34</accession>